<accession>A0ABU1WT60</accession>
<comment type="caution">
    <text evidence="1">The sequence shown here is derived from an EMBL/GenBank/DDBJ whole genome shotgun (WGS) entry which is preliminary data.</text>
</comment>
<gene>
    <name evidence="1" type="ORF">J2W49_004447</name>
</gene>
<proteinExistence type="predicted"/>
<dbReference type="Proteomes" id="UP001265700">
    <property type="component" value="Unassembled WGS sequence"/>
</dbReference>
<keyword evidence="2" id="KW-1185">Reference proteome</keyword>
<evidence type="ECO:0000313" key="1">
    <source>
        <dbReference type="EMBL" id="MDR7152471.1"/>
    </source>
</evidence>
<dbReference type="EMBL" id="JAVDWU010000011">
    <property type="protein sequence ID" value="MDR7152471.1"/>
    <property type="molecule type" value="Genomic_DNA"/>
</dbReference>
<name>A0ABU1WT60_9BURK</name>
<protein>
    <submittedName>
        <fullName evidence="1">Uncharacterized protein</fullName>
    </submittedName>
</protein>
<reference evidence="1 2" key="1">
    <citation type="submission" date="2023-07" db="EMBL/GenBank/DDBJ databases">
        <title>Sorghum-associated microbial communities from plants grown in Nebraska, USA.</title>
        <authorList>
            <person name="Schachtman D."/>
        </authorList>
    </citation>
    <scope>NUCLEOTIDE SEQUENCE [LARGE SCALE GENOMIC DNA]</scope>
    <source>
        <strain evidence="1 2">4249</strain>
    </source>
</reference>
<organism evidence="1 2">
    <name type="scientific">Hydrogenophaga palleronii</name>
    <dbReference type="NCBI Taxonomy" id="65655"/>
    <lineage>
        <taxon>Bacteria</taxon>
        <taxon>Pseudomonadati</taxon>
        <taxon>Pseudomonadota</taxon>
        <taxon>Betaproteobacteria</taxon>
        <taxon>Burkholderiales</taxon>
        <taxon>Comamonadaceae</taxon>
        <taxon>Hydrogenophaga</taxon>
    </lineage>
</organism>
<evidence type="ECO:0000313" key="2">
    <source>
        <dbReference type="Proteomes" id="UP001265700"/>
    </source>
</evidence>
<sequence>MCPFATCACYVDGASATIIDGVPFGTCSKEDFDGRNVAVTRSPMQGGVSSFFASVAFRAAGKKERDHLRVSPSRSSKQGRLTRSVGPIHIRACLNQLLRFLNVSSPCDCVER</sequence>